<comment type="caution">
    <text evidence="1">The sequence shown here is derived from an EMBL/GenBank/DDBJ whole genome shotgun (WGS) entry which is preliminary data.</text>
</comment>
<evidence type="ECO:0000313" key="1">
    <source>
        <dbReference type="EMBL" id="KAI7990276.1"/>
    </source>
</evidence>
<dbReference type="Proteomes" id="UP001060215">
    <property type="component" value="Chromosome 13"/>
</dbReference>
<sequence>MSNSAALEACDRWRLRGNEAYKQGNLSRAEECYTKGVKSVPCNDISGSLCLEPLMLCYSNRAAVHMTCKRFRDALGDCLVAATLDPNFLKVRLRAANCHLMLGEVEDAVQYFSKFRESGGYVFLDRKVVLEAADGLHKAKKVANCIHQCAELLKQRTSDAATNALAIIDDVLSISLYSENLLEMKGKALLMLQKYEEVIQLCERTLGCAEKNFPMVGAGNNLPKGNGSQYNKHPSVRLWRWHLMSRSHFQLGRLEVALDLIKKHEQLRCTEEKYQSNVLGSSMLFAATIRKLLHYEKAGNEALHAGRHTEAIEHYTAAISSSTESRLFTAICFRKRAAARQALGQISDAIADCNQAIALDGNYLKAMYQRATLHETVRDYQQATSDLKRFLSILEEQLQEKVQVSVTPDGPTGSNVDERARQSGTPDGITGSKMAALRRASRHLTLVEEKAEQETFLDLYLILGVKASDTASEIKQAYREAALKHHPDKVATKFLAETGGNRQLWNEIADEIFKNADRLYRMIAEAFDVLSERTKREAYDLKEERRNAQENSNGGRASV</sequence>
<accession>A0ACC0FS89</accession>
<protein>
    <submittedName>
        <fullName evidence="1">Uncharacterized protein</fullName>
    </submittedName>
</protein>
<reference evidence="1 2" key="1">
    <citation type="journal article" date="2022" name="Plant J.">
        <title>Chromosome-level genome of Camellia lanceoleosa provides a valuable resource for understanding genome evolution and self-incompatibility.</title>
        <authorList>
            <person name="Gong W."/>
            <person name="Xiao S."/>
            <person name="Wang L."/>
            <person name="Liao Z."/>
            <person name="Chang Y."/>
            <person name="Mo W."/>
            <person name="Hu G."/>
            <person name="Li W."/>
            <person name="Zhao G."/>
            <person name="Zhu H."/>
            <person name="Hu X."/>
            <person name="Ji K."/>
            <person name="Xiang X."/>
            <person name="Song Q."/>
            <person name="Yuan D."/>
            <person name="Jin S."/>
            <person name="Zhang L."/>
        </authorList>
    </citation>
    <scope>NUCLEOTIDE SEQUENCE [LARGE SCALE GENOMIC DNA]</scope>
    <source>
        <strain evidence="1">SQ_2022a</strain>
    </source>
</reference>
<evidence type="ECO:0000313" key="2">
    <source>
        <dbReference type="Proteomes" id="UP001060215"/>
    </source>
</evidence>
<name>A0ACC0FS89_9ERIC</name>
<organism evidence="1 2">
    <name type="scientific">Camellia lanceoleosa</name>
    <dbReference type="NCBI Taxonomy" id="1840588"/>
    <lineage>
        <taxon>Eukaryota</taxon>
        <taxon>Viridiplantae</taxon>
        <taxon>Streptophyta</taxon>
        <taxon>Embryophyta</taxon>
        <taxon>Tracheophyta</taxon>
        <taxon>Spermatophyta</taxon>
        <taxon>Magnoliopsida</taxon>
        <taxon>eudicotyledons</taxon>
        <taxon>Gunneridae</taxon>
        <taxon>Pentapetalae</taxon>
        <taxon>asterids</taxon>
        <taxon>Ericales</taxon>
        <taxon>Theaceae</taxon>
        <taxon>Camellia</taxon>
    </lineage>
</organism>
<proteinExistence type="predicted"/>
<gene>
    <name evidence="1" type="ORF">LOK49_LG12G02718</name>
</gene>
<keyword evidence="2" id="KW-1185">Reference proteome</keyword>
<dbReference type="EMBL" id="CM045770">
    <property type="protein sequence ID" value="KAI7990276.1"/>
    <property type="molecule type" value="Genomic_DNA"/>
</dbReference>